<evidence type="ECO:0000256" key="1">
    <source>
        <dbReference type="ARBA" id="ARBA00008626"/>
    </source>
</evidence>
<geneLocation type="nucleomorph" evidence="2"/>
<dbReference type="Proteomes" id="UP000243425">
    <property type="component" value="Nucleomorph 2"/>
</dbReference>
<evidence type="ECO:0000313" key="2">
    <source>
        <dbReference type="EMBL" id="ABA27272.1"/>
    </source>
</evidence>
<gene>
    <name evidence="2" type="primary">rds3</name>
</gene>
<dbReference type="PIRSF" id="PIRSF016468">
    <property type="entry name" value="PHF5"/>
    <property type="match status" value="1"/>
</dbReference>
<dbReference type="GeneID" id="5788534"/>
<protein>
    <submittedName>
        <fullName evidence="2">mRNA splicing factor 3B associated 14 kDa protein</fullName>
    </submittedName>
</protein>
<dbReference type="GO" id="GO:0000398">
    <property type="term" value="P:mRNA splicing, via spliceosome"/>
    <property type="evidence" value="ECO:0007669"/>
    <property type="project" value="InterPro"/>
</dbReference>
<dbReference type="Pfam" id="PF03660">
    <property type="entry name" value="PHF5"/>
    <property type="match status" value="1"/>
</dbReference>
<organism evidence="2 3">
    <name type="scientific">Bigelowiella natans</name>
    <name type="common">Pedinomonas minutissima</name>
    <name type="synonym">Chlorarachnion sp. (strain CCMP621)</name>
    <dbReference type="NCBI Taxonomy" id="227086"/>
    <lineage>
        <taxon>Eukaryota</taxon>
        <taxon>Sar</taxon>
        <taxon>Rhizaria</taxon>
        <taxon>Cercozoa</taxon>
        <taxon>Chlorarachniophyceae</taxon>
        <taxon>Bigelowiella</taxon>
    </lineage>
</organism>
<proteinExistence type="inferred from homology"/>
<name>Q3LW94_BIGNA</name>
<dbReference type="RefSeq" id="XP_001712884.1">
    <property type="nucleotide sequence ID" value="XM_001712832.1"/>
</dbReference>
<dbReference type="EMBL" id="DQ158857">
    <property type="protein sequence ID" value="ABA27272.1"/>
    <property type="molecule type" value="Genomic_DNA"/>
</dbReference>
<dbReference type="AlphaFoldDB" id="Q3LW94"/>
<dbReference type="PANTHER" id="PTHR13120">
    <property type="entry name" value="PHD FINGER-LIKE DOMAIN-CONTAINING PROTEIN 5A"/>
    <property type="match status" value="1"/>
</dbReference>
<dbReference type="InterPro" id="IPR005345">
    <property type="entry name" value="PHF5"/>
</dbReference>
<reference evidence="2 3" key="1">
    <citation type="journal article" date="2006" name="Proc. Natl. Acad. Sci. U.S.A.">
        <title>Complete nucleotide sequence of the chlorarachniophyte nucleomorph: nature's smallest nucleus.</title>
        <authorList>
            <person name="Gilson P.R."/>
            <person name="Su V."/>
            <person name="Slamovits C.H."/>
            <person name="Reith M.E."/>
            <person name="Keeling P.J."/>
            <person name="McFadden G.I."/>
        </authorList>
    </citation>
    <scope>NUCLEOTIDE SEQUENCE [LARGE SCALE GENOMIC DNA]</scope>
    <source>
        <strain evidence="3">CCMP621</strain>
    </source>
</reference>
<sequence>MVKHHSDLIVCLKQPSQGIGRLCEKCEGKCPVCDTYVRPKLIIHLCNDCSFGDVSKRCLICGDLGISDAYYCSACVLLEKDRDGCPRVINIGSSRADTFYNRNSKGLKKKY</sequence>
<evidence type="ECO:0000313" key="3">
    <source>
        <dbReference type="Proteomes" id="UP000243425"/>
    </source>
</evidence>
<keyword evidence="2" id="KW-0542">Nucleomorph</keyword>
<comment type="similarity">
    <text evidence="1">Belongs to the PHF5 family.</text>
</comment>
<accession>Q3LW94</accession>